<feature type="domain" description="SnoaL-like" evidence="1">
    <location>
        <begin position="10"/>
        <end position="110"/>
    </location>
</feature>
<dbReference type="GO" id="GO:0016853">
    <property type="term" value="F:isomerase activity"/>
    <property type="evidence" value="ECO:0007669"/>
    <property type="project" value="UniProtKB-KW"/>
</dbReference>
<dbReference type="AlphaFoldDB" id="A0A1Z4KUF7"/>
<accession>A0A1Z4KUF7</accession>
<evidence type="ECO:0000313" key="3">
    <source>
        <dbReference type="Proteomes" id="UP000217507"/>
    </source>
</evidence>
<keyword evidence="2" id="KW-0413">Isomerase</keyword>
<gene>
    <name evidence="2" type="ORF">NIES23_53480</name>
</gene>
<dbReference type="Proteomes" id="UP000217507">
    <property type="component" value="Chromosome"/>
</dbReference>
<name>A0A1Z4KUF7_ANAVA</name>
<protein>
    <submittedName>
        <fullName evidence="2">Steroid delta-5-3-ketosteroid isomerase</fullName>
    </submittedName>
</protein>
<dbReference type="InterPro" id="IPR032710">
    <property type="entry name" value="NTF2-like_dom_sf"/>
</dbReference>
<reference evidence="2 3" key="1">
    <citation type="submission" date="2017-06" db="EMBL/GenBank/DDBJ databases">
        <title>Genome sequencing of cyanobaciteial culture collection at National Institute for Environmental Studies (NIES).</title>
        <authorList>
            <person name="Hirose Y."/>
            <person name="Shimura Y."/>
            <person name="Fujisawa T."/>
            <person name="Nakamura Y."/>
            <person name="Kawachi M."/>
        </authorList>
    </citation>
    <scope>NUCLEOTIDE SEQUENCE [LARGE SCALE GENOMIC DNA]</scope>
    <source>
        <strain evidence="2 3">NIES-23</strain>
    </source>
</reference>
<sequence length="127" mass="14070">MSQEAIEQVVTAYFANITSMNPEGWIDNFAEDAISHDPVGEPPSQVHEGYRQFIGQLQAVFEKLEATIEHIFIAANEAAVKWTMAGVSKSGKPVKFAGITIFEVNAEGKIQTTRAYWNPAQMIAQLR</sequence>
<dbReference type="EMBL" id="AP018216">
    <property type="protein sequence ID" value="BAY72523.1"/>
    <property type="molecule type" value="Genomic_DNA"/>
</dbReference>
<dbReference type="SUPFAM" id="SSF54427">
    <property type="entry name" value="NTF2-like"/>
    <property type="match status" value="1"/>
</dbReference>
<dbReference type="Gene3D" id="3.10.450.50">
    <property type="match status" value="1"/>
</dbReference>
<evidence type="ECO:0000259" key="1">
    <source>
        <dbReference type="Pfam" id="PF12680"/>
    </source>
</evidence>
<proteinExistence type="predicted"/>
<dbReference type="InterPro" id="IPR037401">
    <property type="entry name" value="SnoaL-like"/>
</dbReference>
<dbReference type="Pfam" id="PF12680">
    <property type="entry name" value="SnoaL_2"/>
    <property type="match status" value="1"/>
</dbReference>
<organism evidence="2 3">
    <name type="scientific">Trichormus variabilis NIES-23</name>
    <dbReference type="NCBI Taxonomy" id="1973479"/>
    <lineage>
        <taxon>Bacteria</taxon>
        <taxon>Bacillati</taxon>
        <taxon>Cyanobacteriota</taxon>
        <taxon>Cyanophyceae</taxon>
        <taxon>Nostocales</taxon>
        <taxon>Nostocaceae</taxon>
        <taxon>Trichormus</taxon>
    </lineage>
</organism>
<evidence type="ECO:0000313" key="2">
    <source>
        <dbReference type="EMBL" id="BAY72523.1"/>
    </source>
</evidence>